<keyword evidence="2" id="KW-0813">Transport</keyword>
<sequence>MERSPTPSWIAARWRALSARMTSLLRATGETADHLIAGKLSASHRPRMRQLKFFFHVLNAKERRTFALLAIAALVSGALTFRYLWHLIFVRVPAPGGMYTEGLIGAPEYLNPLYAVGNDVDRDLTRLLFAGLVRFNERGEAEPDLAERVEVSPDGASYTVTLREGLAWSDGEPVTSDDVRFTIEAIKNPAYRSPLKSNFNAVSVDAPDARTVRLTLATTSAPFVESLTVGILPAHLWASVEPKNALLTELNRKPVSVGPYRFESLAKDPNGNVRSYTFVRREEHVPFPPFIERITLKFYPDRDEAAQALKNRNIDGMALLSPDALTDALRIRRELTHHRLRVPQYTAIFLNPKASPLLESVKVRTALRYAIDRDGIIADVLRGEGTRVEGPFAPGALGYDASASTTPYDLAAARLLLDEEEWKLPDGDTVRVKGTPPQPLALTLTTVGQPEQYRAAELVQKQWQALGVKTDLQVVDPARVFELIRPRAYHALLVSEITGVDPDPYPFWHSSGLGEQGLNLANWSDRDADILLEDARKTVSRDVREEKYRAFQRILFREAPAIFLYRPSLAYVIDDAVQGVSLIGMANPSDRFAHIAQWYIETDWKLR</sequence>
<dbReference type="GO" id="GO:1904680">
    <property type="term" value="F:peptide transmembrane transporter activity"/>
    <property type="evidence" value="ECO:0007669"/>
    <property type="project" value="TreeGrafter"/>
</dbReference>
<dbReference type="GO" id="GO:0015833">
    <property type="term" value="P:peptide transport"/>
    <property type="evidence" value="ECO:0007669"/>
    <property type="project" value="TreeGrafter"/>
</dbReference>
<organism evidence="6 7">
    <name type="scientific">Candidatus Uhrbacteria bacterium RIFCSPHIGHO2_12_FULL_54_23</name>
    <dbReference type="NCBI Taxonomy" id="1802397"/>
    <lineage>
        <taxon>Bacteria</taxon>
        <taxon>Candidatus Uhriibacteriota</taxon>
    </lineage>
</organism>
<dbReference type="PANTHER" id="PTHR30290">
    <property type="entry name" value="PERIPLASMIC BINDING COMPONENT OF ABC TRANSPORTER"/>
    <property type="match status" value="1"/>
</dbReference>
<keyword evidence="4" id="KW-0472">Membrane</keyword>
<gene>
    <name evidence="6" type="ORF">A3J43_03135</name>
</gene>
<dbReference type="PANTHER" id="PTHR30290:SF9">
    <property type="entry name" value="OLIGOPEPTIDE-BINDING PROTEIN APPA"/>
    <property type="match status" value="1"/>
</dbReference>
<keyword evidence="3" id="KW-0732">Signal</keyword>
<evidence type="ECO:0000259" key="5">
    <source>
        <dbReference type="Pfam" id="PF00496"/>
    </source>
</evidence>
<dbReference type="SUPFAM" id="SSF53850">
    <property type="entry name" value="Periplasmic binding protein-like II"/>
    <property type="match status" value="1"/>
</dbReference>
<dbReference type="Gene3D" id="3.40.190.10">
    <property type="entry name" value="Periplasmic binding protein-like II"/>
    <property type="match status" value="1"/>
</dbReference>
<feature type="domain" description="Solute-binding protein family 5" evidence="5">
    <location>
        <begin position="141"/>
        <end position="511"/>
    </location>
</feature>
<keyword evidence="4" id="KW-1133">Transmembrane helix</keyword>
<dbReference type="InterPro" id="IPR000914">
    <property type="entry name" value="SBP_5_dom"/>
</dbReference>
<dbReference type="GO" id="GO:0042597">
    <property type="term" value="C:periplasmic space"/>
    <property type="evidence" value="ECO:0007669"/>
    <property type="project" value="UniProtKB-ARBA"/>
</dbReference>
<evidence type="ECO:0000256" key="3">
    <source>
        <dbReference type="ARBA" id="ARBA00022729"/>
    </source>
</evidence>
<keyword evidence="4" id="KW-0812">Transmembrane</keyword>
<evidence type="ECO:0000313" key="7">
    <source>
        <dbReference type="Proteomes" id="UP000176604"/>
    </source>
</evidence>
<dbReference type="InterPro" id="IPR030678">
    <property type="entry name" value="Peptide/Ni-bd"/>
</dbReference>
<reference evidence="6 7" key="1">
    <citation type="journal article" date="2016" name="Nat. Commun.">
        <title>Thousands of microbial genomes shed light on interconnected biogeochemical processes in an aquifer system.</title>
        <authorList>
            <person name="Anantharaman K."/>
            <person name="Brown C.T."/>
            <person name="Hug L.A."/>
            <person name="Sharon I."/>
            <person name="Castelle C.J."/>
            <person name="Probst A.J."/>
            <person name="Thomas B.C."/>
            <person name="Singh A."/>
            <person name="Wilkins M.J."/>
            <person name="Karaoz U."/>
            <person name="Brodie E.L."/>
            <person name="Williams K.H."/>
            <person name="Hubbard S.S."/>
            <person name="Banfield J.F."/>
        </authorList>
    </citation>
    <scope>NUCLEOTIDE SEQUENCE [LARGE SCALE GENOMIC DNA]</scope>
</reference>
<dbReference type="Gene3D" id="3.90.76.10">
    <property type="entry name" value="Dipeptide-binding Protein, Domain 1"/>
    <property type="match status" value="1"/>
</dbReference>
<dbReference type="AlphaFoldDB" id="A0A1F7ULL5"/>
<comment type="caution">
    <text evidence="6">The sequence shown here is derived from an EMBL/GenBank/DDBJ whole genome shotgun (WGS) entry which is preliminary data.</text>
</comment>
<evidence type="ECO:0000256" key="1">
    <source>
        <dbReference type="ARBA" id="ARBA00005695"/>
    </source>
</evidence>
<protein>
    <recommendedName>
        <fullName evidence="5">Solute-binding protein family 5 domain-containing protein</fullName>
    </recommendedName>
</protein>
<evidence type="ECO:0000256" key="2">
    <source>
        <dbReference type="ARBA" id="ARBA00022448"/>
    </source>
</evidence>
<dbReference type="Proteomes" id="UP000176604">
    <property type="component" value="Unassembled WGS sequence"/>
</dbReference>
<dbReference type="PIRSF" id="PIRSF002741">
    <property type="entry name" value="MppA"/>
    <property type="match status" value="1"/>
</dbReference>
<evidence type="ECO:0000313" key="6">
    <source>
        <dbReference type="EMBL" id="OGL79161.1"/>
    </source>
</evidence>
<dbReference type="EMBL" id="MGEF01000016">
    <property type="protein sequence ID" value="OGL79161.1"/>
    <property type="molecule type" value="Genomic_DNA"/>
</dbReference>
<dbReference type="GO" id="GO:0043190">
    <property type="term" value="C:ATP-binding cassette (ABC) transporter complex"/>
    <property type="evidence" value="ECO:0007669"/>
    <property type="project" value="InterPro"/>
</dbReference>
<comment type="similarity">
    <text evidence="1">Belongs to the bacterial solute-binding protein 5 family.</text>
</comment>
<accession>A0A1F7ULL5</accession>
<evidence type="ECO:0000256" key="4">
    <source>
        <dbReference type="SAM" id="Phobius"/>
    </source>
</evidence>
<dbReference type="Pfam" id="PF00496">
    <property type="entry name" value="SBP_bac_5"/>
    <property type="match status" value="1"/>
</dbReference>
<name>A0A1F7ULL5_9BACT</name>
<dbReference type="InterPro" id="IPR039424">
    <property type="entry name" value="SBP_5"/>
</dbReference>
<proteinExistence type="inferred from homology"/>
<feature type="transmembrane region" description="Helical" evidence="4">
    <location>
        <begin position="66"/>
        <end position="85"/>
    </location>
</feature>
<dbReference type="STRING" id="1802397.A3J43_03135"/>
<dbReference type="Gene3D" id="3.10.105.10">
    <property type="entry name" value="Dipeptide-binding Protein, Domain 3"/>
    <property type="match status" value="1"/>
</dbReference>